<accession>A0A5N7BBC1</accession>
<dbReference type="Pfam" id="PF08240">
    <property type="entry name" value="ADH_N"/>
    <property type="match status" value="1"/>
</dbReference>
<comment type="similarity">
    <text evidence="1">Belongs to the zinc-containing alcohol dehydrogenase family.</text>
</comment>
<evidence type="ECO:0000256" key="3">
    <source>
        <dbReference type="ARBA" id="ARBA00023002"/>
    </source>
</evidence>
<dbReference type="AlphaFoldDB" id="A0A5N7BBC1"/>
<dbReference type="CDD" id="cd08249">
    <property type="entry name" value="enoyl_reductase_like"/>
    <property type="match status" value="1"/>
</dbReference>
<organism evidence="5 6">
    <name type="scientific">Aspergillus bertholletiae</name>
    <dbReference type="NCBI Taxonomy" id="1226010"/>
    <lineage>
        <taxon>Eukaryota</taxon>
        <taxon>Fungi</taxon>
        <taxon>Dikarya</taxon>
        <taxon>Ascomycota</taxon>
        <taxon>Pezizomycotina</taxon>
        <taxon>Eurotiomycetes</taxon>
        <taxon>Eurotiomycetidae</taxon>
        <taxon>Eurotiales</taxon>
        <taxon>Aspergillaceae</taxon>
        <taxon>Aspergillus</taxon>
        <taxon>Aspergillus subgen. Circumdati</taxon>
    </lineage>
</organism>
<keyword evidence="3" id="KW-0560">Oxidoreductase</keyword>
<reference evidence="5 6" key="1">
    <citation type="submission" date="2019-04" db="EMBL/GenBank/DDBJ databases">
        <title>Friends and foes A comparative genomics studyof 23 Aspergillus species from section Flavi.</title>
        <authorList>
            <consortium name="DOE Joint Genome Institute"/>
            <person name="Kjaerbolling I."/>
            <person name="Vesth T."/>
            <person name="Frisvad J.C."/>
            <person name="Nybo J.L."/>
            <person name="Theobald S."/>
            <person name="Kildgaard S."/>
            <person name="Isbrandt T."/>
            <person name="Kuo A."/>
            <person name="Sato A."/>
            <person name="Lyhne E.K."/>
            <person name="Kogle M.E."/>
            <person name="Wiebenga A."/>
            <person name="Kun R.S."/>
            <person name="Lubbers R.J."/>
            <person name="Makela M.R."/>
            <person name="Barry K."/>
            <person name="Chovatia M."/>
            <person name="Clum A."/>
            <person name="Daum C."/>
            <person name="Haridas S."/>
            <person name="He G."/>
            <person name="LaButti K."/>
            <person name="Lipzen A."/>
            <person name="Mondo S."/>
            <person name="Riley R."/>
            <person name="Salamov A."/>
            <person name="Simmons B.A."/>
            <person name="Magnuson J.K."/>
            <person name="Henrissat B."/>
            <person name="Mortensen U.H."/>
            <person name="Larsen T.O."/>
            <person name="Devries R.P."/>
            <person name="Grigoriev I.V."/>
            <person name="Machida M."/>
            <person name="Baker S.E."/>
            <person name="Andersen M.R."/>
        </authorList>
    </citation>
    <scope>NUCLEOTIDE SEQUENCE [LARGE SCALE GENOMIC DNA]</scope>
    <source>
        <strain evidence="5 6">IBT 29228</strain>
    </source>
</reference>
<name>A0A5N7BBC1_9EURO</name>
<dbReference type="Proteomes" id="UP000326198">
    <property type="component" value="Unassembled WGS sequence"/>
</dbReference>
<dbReference type="SUPFAM" id="SSF50129">
    <property type="entry name" value="GroES-like"/>
    <property type="match status" value="1"/>
</dbReference>
<evidence type="ECO:0000256" key="2">
    <source>
        <dbReference type="ARBA" id="ARBA00022741"/>
    </source>
</evidence>
<dbReference type="OrthoDB" id="9992527at2759"/>
<dbReference type="PANTHER" id="PTHR45348:SF7">
    <property type="entry name" value="ZINC BINDING OXIDOREDUCTASE, PUTATIVE-RELATED"/>
    <property type="match status" value="1"/>
</dbReference>
<dbReference type="InterPro" id="IPR036291">
    <property type="entry name" value="NAD(P)-bd_dom_sf"/>
</dbReference>
<dbReference type="InterPro" id="IPR011032">
    <property type="entry name" value="GroES-like_sf"/>
</dbReference>
<evidence type="ECO:0000313" key="6">
    <source>
        <dbReference type="Proteomes" id="UP000326198"/>
    </source>
</evidence>
<keyword evidence="6" id="KW-1185">Reference proteome</keyword>
<dbReference type="SMART" id="SM00829">
    <property type="entry name" value="PKS_ER"/>
    <property type="match status" value="1"/>
</dbReference>
<dbReference type="InterPro" id="IPR020843">
    <property type="entry name" value="ER"/>
</dbReference>
<keyword evidence="2" id="KW-0547">Nucleotide-binding</keyword>
<dbReference type="Gene3D" id="3.90.180.10">
    <property type="entry name" value="Medium-chain alcohol dehydrogenases, catalytic domain"/>
    <property type="match status" value="1"/>
</dbReference>
<dbReference type="InterPro" id="IPR013154">
    <property type="entry name" value="ADH-like_N"/>
</dbReference>
<evidence type="ECO:0000259" key="4">
    <source>
        <dbReference type="SMART" id="SM00829"/>
    </source>
</evidence>
<dbReference type="GO" id="GO:0000166">
    <property type="term" value="F:nucleotide binding"/>
    <property type="evidence" value="ECO:0007669"/>
    <property type="project" value="UniProtKB-KW"/>
</dbReference>
<proteinExistence type="inferred from homology"/>
<dbReference type="PANTHER" id="PTHR45348">
    <property type="entry name" value="HYPOTHETICAL OXIDOREDUCTASE (EUROFUNG)"/>
    <property type="match status" value="1"/>
</dbReference>
<evidence type="ECO:0000256" key="1">
    <source>
        <dbReference type="ARBA" id="ARBA00008072"/>
    </source>
</evidence>
<dbReference type="InterPro" id="IPR047122">
    <property type="entry name" value="Trans-enoyl_RdTase-like"/>
</dbReference>
<dbReference type="EMBL" id="ML736199">
    <property type="protein sequence ID" value="KAE8379056.1"/>
    <property type="molecule type" value="Genomic_DNA"/>
</dbReference>
<dbReference type="Gene3D" id="3.40.50.720">
    <property type="entry name" value="NAD(P)-binding Rossmann-like Domain"/>
    <property type="match status" value="1"/>
</dbReference>
<protein>
    <submittedName>
        <fullName evidence="5">Chaperonin 10-like protein</fullName>
    </submittedName>
</protein>
<dbReference type="SUPFAM" id="SSF51735">
    <property type="entry name" value="NAD(P)-binding Rossmann-fold domains"/>
    <property type="match status" value="1"/>
</dbReference>
<feature type="domain" description="Enoyl reductase (ER)" evidence="4">
    <location>
        <begin position="30"/>
        <end position="331"/>
    </location>
</feature>
<sequence>MSTMQAIVSNSSILARVFNQATGKIIGGKGGQVQQVPIPTISADEILVQVKAVALNPTDFKHLDVVSPPNSTMGCDFAGVVHQVGEAAKARWKIGDRVAGVADSDLVWRVPDSMTDTDATTYGISAVTAMLSLNSIRSPLNEAIFIYAGSTSAGLYHIQIAKAAGYAVITTASPRSFNLVKRYGADGVYDYRSSTVAADVIKDYLTISKAVDCFSEGNSTSICAEVIKSNGGRVMTLLPNGGSAISNVTYGLVMAYTVFGHSFAWLPPAGPRFEARPGDREALVRFYETLPRVTHILRPIPAIELRSGFEGIFDGLDALRAGLISGGKQVVRLSDKDTVSVI</sequence>
<gene>
    <name evidence="5" type="ORF">BDV26DRAFT_280580</name>
</gene>
<dbReference type="GO" id="GO:0016651">
    <property type="term" value="F:oxidoreductase activity, acting on NAD(P)H"/>
    <property type="evidence" value="ECO:0007669"/>
    <property type="project" value="InterPro"/>
</dbReference>
<evidence type="ECO:0000313" key="5">
    <source>
        <dbReference type="EMBL" id="KAE8379056.1"/>
    </source>
</evidence>